<accession>A0A5S4VV50</accession>
<dbReference type="EMBL" id="VSSR01000186">
    <property type="protein sequence ID" value="TYL69489.1"/>
    <property type="molecule type" value="Genomic_DNA"/>
</dbReference>
<name>A0A5S4VV50_9BRAD</name>
<dbReference type="AlphaFoldDB" id="A0A5S4VV50"/>
<evidence type="ECO:0000313" key="2">
    <source>
        <dbReference type="Proteomes" id="UP000324853"/>
    </source>
</evidence>
<dbReference type="Proteomes" id="UP000324853">
    <property type="component" value="Unassembled WGS sequence"/>
</dbReference>
<sequence length="124" mass="13714">MSPGGFARGGGKYLKLTDRGEENTEVMLTDFRLPLAHRKNMNSTNMQERLGDQVTRLCGANVSQCRDLSAARPMSIGPLIAVRCQDTILSLPLSSDTPVAIAPSELVRLRRRSDRGWRDDCLVL</sequence>
<organism evidence="1 2">
    <name type="scientific">Bradyrhizobium cytisi</name>
    <dbReference type="NCBI Taxonomy" id="515489"/>
    <lineage>
        <taxon>Bacteria</taxon>
        <taxon>Pseudomonadati</taxon>
        <taxon>Pseudomonadota</taxon>
        <taxon>Alphaproteobacteria</taxon>
        <taxon>Hyphomicrobiales</taxon>
        <taxon>Nitrobacteraceae</taxon>
        <taxon>Bradyrhizobium</taxon>
    </lineage>
</organism>
<proteinExistence type="predicted"/>
<evidence type="ECO:0000313" key="1">
    <source>
        <dbReference type="EMBL" id="TYL69489.1"/>
    </source>
</evidence>
<protein>
    <submittedName>
        <fullName evidence="1">Uncharacterized protein</fullName>
    </submittedName>
</protein>
<comment type="caution">
    <text evidence="1">The sequence shown here is derived from an EMBL/GenBank/DDBJ whole genome shotgun (WGS) entry which is preliminary data.</text>
</comment>
<gene>
    <name evidence="1" type="ORF">FXB38_42505</name>
</gene>
<reference evidence="1 2" key="1">
    <citation type="submission" date="2019-08" db="EMBL/GenBank/DDBJ databases">
        <title>Bradyrhizobium hipponensis sp. nov., a rhizobium isolated from a Lupinus angustifolius root nodule in Tunisia.</title>
        <authorList>
            <person name="Off K."/>
            <person name="Rejili M."/>
            <person name="Mars M."/>
            <person name="Brachmann A."/>
            <person name="Marin M."/>
        </authorList>
    </citation>
    <scope>NUCLEOTIDE SEQUENCE [LARGE SCALE GENOMIC DNA]</scope>
    <source>
        <strain evidence="1 2">CTAW11</strain>
    </source>
</reference>
<keyword evidence="2" id="KW-1185">Reference proteome</keyword>